<dbReference type="Proteomes" id="UP000289152">
    <property type="component" value="Unassembled WGS sequence"/>
</dbReference>
<comment type="caution">
    <text evidence="2">The sequence shown here is derived from an EMBL/GenBank/DDBJ whole genome shotgun (WGS) entry which is preliminary data.</text>
</comment>
<organism evidence="2 3">
    <name type="scientific">Tremella mesenterica</name>
    <name type="common">Jelly fungus</name>
    <dbReference type="NCBI Taxonomy" id="5217"/>
    <lineage>
        <taxon>Eukaryota</taxon>
        <taxon>Fungi</taxon>
        <taxon>Dikarya</taxon>
        <taxon>Basidiomycota</taxon>
        <taxon>Agaricomycotina</taxon>
        <taxon>Tremellomycetes</taxon>
        <taxon>Tremellales</taxon>
        <taxon>Tremellaceae</taxon>
        <taxon>Tremella</taxon>
    </lineage>
</organism>
<gene>
    <name evidence="2" type="ORF">M231_06034</name>
</gene>
<dbReference type="AlphaFoldDB" id="A0A4V1M3F9"/>
<dbReference type="VEuPathDB" id="FungiDB:TREMEDRAFT_73927"/>
<evidence type="ECO:0000313" key="2">
    <source>
        <dbReference type="EMBL" id="RXK36727.1"/>
    </source>
</evidence>
<reference evidence="2 3" key="1">
    <citation type="submission" date="2016-06" db="EMBL/GenBank/DDBJ databases">
        <title>Evolution of pathogenesis and genome organization in the Tremellales.</title>
        <authorList>
            <person name="Cuomo C."/>
            <person name="Litvintseva A."/>
            <person name="Heitman J."/>
            <person name="Chen Y."/>
            <person name="Sun S."/>
            <person name="Springer D."/>
            <person name="Dromer F."/>
            <person name="Young S."/>
            <person name="Zeng Q."/>
            <person name="Chapman S."/>
            <person name="Gujja S."/>
            <person name="Saif S."/>
            <person name="Birren B."/>
        </authorList>
    </citation>
    <scope>NUCLEOTIDE SEQUENCE [LARGE SCALE GENOMIC DNA]</scope>
    <source>
        <strain evidence="2 3">ATCC 28783</strain>
    </source>
</reference>
<feature type="compositionally biased region" description="Gly residues" evidence="1">
    <location>
        <begin position="57"/>
        <end position="66"/>
    </location>
</feature>
<evidence type="ECO:0000256" key="1">
    <source>
        <dbReference type="SAM" id="MobiDB-lite"/>
    </source>
</evidence>
<feature type="compositionally biased region" description="Polar residues" evidence="1">
    <location>
        <begin position="10"/>
        <end position="25"/>
    </location>
</feature>
<proteinExistence type="predicted"/>
<keyword evidence="3" id="KW-1185">Reference proteome</keyword>
<accession>A0A4V1M3F9</accession>
<feature type="compositionally biased region" description="Basic and acidic residues" evidence="1">
    <location>
        <begin position="170"/>
        <end position="187"/>
    </location>
</feature>
<protein>
    <submittedName>
        <fullName evidence="2">Uncharacterized protein</fullName>
    </submittedName>
</protein>
<feature type="region of interest" description="Disordered" evidence="1">
    <location>
        <begin position="50"/>
        <end position="187"/>
    </location>
</feature>
<feature type="compositionally biased region" description="Polar residues" evidence="1">
    <location>
        <begin position="124"/>
        <end position="138"/>
    </location>
</feature>
<name>A0A4V1M3F9_TREME</name>
<sequence>MTQPIPTPNRPTDSPSASSPILTPANTPPAPGFSDARLQQLLAGFDQAARGDKAGQGVSGGQGYFFGEGRRGSYSFGEHLPTPPPSRRPSFLSGFKPTFTPLTPAHPPSTPNSPRMQPQDRTRPSLSHAQTQMTQLPTPTEEKPQPMQRSKSVILPGKVGLEGTRGNKLGNEKRHFDPSKEPRLLLI</sequence>
<dbReference type="EMBL" id="SDIL01000089">
    <property type="protein sequence ID" value="RXK36727.1"/>
    <property type="molecule type" value="Genomic_DNA"/>
</dbReference>
<evidence type="ECO:0000313" key="3">
    <source>
        <dbReference type="Proteomes" id="UP000289152"/>
    </source>
</evidence>
<dbReference type="InParanoid" id="A0A4V1M3F9"/>
<feature type="region of interest" description="Disordered" evidence="1">
    <location>
        <begin position="1"/>
        <end position="36"/>
    </location>
</feature>